<organism evidence="1 2">
    <name type="scientific">Desulfosporosinus orientis (strain ATCC 19365 / DSM 765 / NCIMB 8382 / VKM B-1628 / Singapore I)</name>
    <name type="common">Desulfotomaculum orientis</name>
    <dbReference type="NCBI Taxonomy" id="768706"/>
    <lineage>
        <taxon>Bacteria</taxon>
        <taxon>Bacillati</taxon>
        <taxon>Bacillota</taxon>
        <taxon>Clostridia</taxon>
        <taxon>Eubacteriales</taxon>
        <taxon>Desulfitobacteriaceae</taxon>
        <taxon>Desulfosporosinus</taxon>
    </lineage>
</organism>
<dbReference type="RefSeq" id="WP_014186796.1">
    <property type="nucleotide sequence ID" value="NC_016584.1"/>
</dbReference>
<dbReference type="eggNOG" id="ENOG5032T5Y">
    <property type="taxonomic scope" value="Bacteria"/>
</dbReference>
<evidence type="ECO:0000313" key="2">
    <source>
        <dbReference type="Proteomes" id="UP000006346"/>
    </source>
</evidence>
<dbReference type="HOGENOM" id="CLU_1173897_0_0_9"/>
<reference evidence="2" key="1">
    <citation type="submission" date="2011-11" db="EMBL/GenBank/DDBJ databases">
        <title>Complete sequence of Desulfosporosinus orientis DSM 765.</title>
        <authorList>
            <person name="Lucas S."/>
            <person name="Han J."/>
            <person name="Lapidus A."/>
            <person name="Cheng J.-F."/>
            <person name="Goodwin L."/>
            <person name="Pitluck S."/>
            <person name="Peters L."/>
            <person name="Ovchinnikova G."/>
            <person name="Teshima H."/>
            <person name="Detter J.C."/>
            <person name="Han C."/>
            <person name="Tapia R."/>
            <person name="Land M."/>
            <person name="Hauser L."/>
            <person name="Kyrpides N."/>
            <person name="Ivanova N."/>
            <person name="Pagani I."/>
            <person name="Pester M."/>
            <person name="Spring S."/>
            <person name="Ollivier B."/>
            <person name="Rattei T."/>
            <person name="Klenk H.-P."/>
            <person name="Wagner M."/>
            <person name="Loy A."/>
            <person name="Woyke T."/>
        </authorList>
    </citation>
    <scope>NUCLEOTIDE SEQUENCE [LARGE SCALE GENOMIC DNA]</scope>
    <source>
        <strain evidence="2">ATCC 19365 / DSM 765 / NCIMB 8382 / VKM B-1628</strain>
    </source>
</reference>
<dbReference type="PATRIC" id="fig|768706.3.peg.4659"/>
<accession>G7WC15</accession>
<sequence>MSKLKLMYDVISIMKEKEVICGTFQAEAKKDQQKILGFTNEFEKNLSNGETKVKINTEIDCNGKKVKHESQTQFGMQGCGRHLHHGFMKHIHHHNHYNNGQNHEDIHCGGVKGKLTKLAYILDIFNRIKVDEKEDNSVVLSLKLENMPDEVKRAFHEELNQRKMFEHHHHHSSMKDCCALKDPKIGINVWINNNKEVEKIVLTADGKQLDQNESHDMNLWAELRLA</sequence>
<evidence type="ECO:0000313" key="1">
    <source>
        <dbReference type="EMBL" id="AET69989.1"/>
    </source>
</evidence>
<dbReference type="KEGG" id="dor:Desor_4584"/>
<dbReference type="STRING" id="768706.Desor_4584"/>
<dbReference type="AlphaFoldDB" id="G7WC15"/>
<protein>
    <submittedName>
        <fullName evidence="1">Uncharacterized protein</fullName>
    </submittedName>
</protein>
<dbReference type="OrthoDB" id="1898447at2"/>
<proteinExistence type="predicted"/>
<reference evidence="1 2" key="2">
    <citation type="journal article" date="2012" name="J. Bacteriol.">
        <title>Complete genome sequences of Desulfosporosinus orientis DSM765T, Desulfosporosinus youngiae DSM17734T, Desulfosporosinus meridiei DSM13257T, and Desulfosporosinus acidiphilus DSM22704T.</title>
        <authorList>
            <person name="Pester M."/>
            <person name="Brambilla E."/>
            <person name="Alazard D."/>
            <person name="Rattei T."/>
            <person name="Weinmaier T."/>
            <person name="Han J."/>
            <person name="Lucas S."/>
            <person name="Lapidus A."/>
            <person name="Cheng J.F."/>
            <person name="Goodwin L."/>
            <person name="Pitluck S."/>
            <person name="Peters L."/>
            <person name="Ovchinnikova G."/>
            <person name="Teshima H."/>
            <person name="Detter J.C."/>
            <person name="Han C.S."/>
            <person name="Tapia R."/>
            <person name="Land M.L."/>
            <person name="Hauser L."/>
            <person name="Kyrpides N.C."/>
            <person name="Ivanova N.N."/>
            <person name="Pagani I."/>
            <person name="Huntmann M."/>
            <person name="Wei C.L."/>
            <person name="Davenport K.W."/>
            <person name="Daligault H."/>
            <person name="Chain P.S."/>
            <person name="Chen A."/>
            <person name="Mavromatis K."/>
            <person name="Markowitz V."/>
            <person name="Szeto E."/>
            <person name="Mikhailova N."/>
            <person name="Pati A."/>
            <person name="Wagner M."/>
            <person name="Woyke T."/>
            <person name="Ollivier B."/>
            <person name="Klenk H.P."/>
            <person name="Spring S."/>
            <person name="Loy A."/>
        </authorList>
    </citation>
    <scope>NUCLEOTIDE SEQUENCE [LARGE SCALE GENOMIC DNA]</scope>
    <source>
        <strain evidence="2">ATCC 19365 / DSM 765 / NCIMB 8382 / VKM B-1628</strain>
    </source>
</reference>
<dbReference type="Proteomes" id="UP000006346">
    <property type="component" value="Chromosome"/>
</dbReference>
<dbReference type="EMBL" id="CP003108">
    <property type="protein sequence ID" value="AET69989.1"/>
    <property type="molecule type" value="Genomic_DNA"/>
</dbReference>
<gene>
    <name evidence="1" type="ordered locus">Desor_4584</name>
</gene>
<keyword evidence="2" id="KW-1185">Reference proteome</keyword>
<name>G7WC15_DESOD</name>